<dbReference type="PATRIC" id="fig|1641875.4.peg.3112"/>
<accession>A0A0T5NYQ0</accession>
<dbReference type="RefSeq" id="WP_057791047.1">
    <property type="nucleotide sequence ID" value="NZ_LAXJ01000003.1"/>
</dbReference>
<name>A0A0T5NYQ0_9RHOB</name>
<dbReference type="EMBL" id="LAXJ01000003">
    <property type="protein sequence ID" value="KRS13982.1"/>
    <property type="molecule type" value="Genomic_DNA"/>
</dbReference>
<dbReference type="STRING" id="1641875.XM53_05435"/>
<keyword evidence="2" id="KW-1185">Reference proteome</keyword>
<dbReference type="Proteomes" id="UP000051295">
    <property type="component" value="Unassembled WGS sequence"/>
</dbReference>
<reference evidence="1 2" key="1">
    <citation type="submission" date="2015-04" db="EMBL/GenBank/DDBJ databases">
        <title>The draft genome sequence of Roseovarius sp.R12b.</title>
        <authorList>
            <person name="Li G."/>
            <person name="Lai Q."/>
            <person name="Shao Z."/>
            <person name="Yan P."/>
        </authorList>
    </citation>
    <scope>NUCLEOTIDE SEQUENCE [LARGE SCALE GENOMIC DNA]</scope>
    <source>
        <strain evidence="1 2">R12B</strain>
    </source>
</reference>
<gene>
    <name evidence="1" type="ORF">XM53_05435</name>
</gene>
<organism evidence="1 2">
    <name type="scientific">Roseovarius atlanticus</name>
    <dbReference type="NCBI Taxonomy" id="1641875"/>
    <lineage>
        <taxon>Bacteria</taxon>
        <taxon>Pseudomonadati</taxon>
        <taxon>Pseudomonadota</taxon>
        <taxon>Alphaproteobacteria</taxon>
        <taxon>Rhodobacterales</taxon>
        <taxon>Roseobacteraceae</taxon>
        <taxon>Roseovarius</taxon>
    </lineage>
</organism>
<proteinExistence type="predicted"/>
<protein>
    <submittedName>
        <fullName evidence="1">Uncharacterized protein</fullName>
    </submittedName>
</protein>
<dbReference type="AlphaFoldDB" id="A0A0T5NYQ0"/>
<comment type="caution">
    <text evidence="1">The sequence shown here is derived from an EMBL/GenBank/DDBJ whole genome shotgun (WGS) entry which is preliminary data.</text>
</comment>
<evidence type="ECO:0000313" key="2">
    <source>
        <dbReference type="Proteomes" id="UP000051295"/>
    </source>
</evidence>
<sequence length="199" mass="22061">MTSLAAQLGQSYSDNPLRLGFLKWQCHVRQLMMRNNDGRPDDAIMPEVTPEGHEQPMGVVITLLNKAPGYSVTPELQHMAAKTNDPAQRRQTALQFLSATYYQKAKEFSDILTATFPPGSPGAKALHDAGHATLRFAAYGQEFELYCKVWRLAPHNLLHQATMAHNVLFNPALPPATEVLGFEPDWEASRADPPVGGRR</sequence>
<evidence type="ECO:0000313" key="1">
    <source>
        <dbReference type="EMBL" id="KRS13982.1"/>
    </source>
</evidence>
<dbReference type="OrthoDB" id="7739199at2"/>